<protein>
    <recommendedName>
        <fullName evidence="9">Calx-beta domain-containing protein</fullName>
    </recommendedName>
</protein>
<keyword evidence="6 8" id="KW-0472">Membrane</keyword>
<feature type="domain" description="Calx-beta" evidence="9">
    <location>
        <begin position="147"/>
        <end position="238"/>
    </location>
</feature>
<reference evidence="10" key="1">
    <citation type="submission" date="2023-10" db="EMBL/GenBank/DDBJ databases">
        <authorList>
            <person name="Chen Y."/>
            <person name="Shah S."/>
            <person name="Dougan E. K."/>
            <person name="Thang M."/>
            <person name="Chan C."/>
        </authorList>
    </citation>
    <scope>NUCLEOTIDE SEQUENCE [LARGE SCALE GENOMIC DNA]</scope>
</reference>
<dbReference type="Proteomes" id="UP001189429">
    <property type="component" value="Unassembled WGS sequence"/>
</dbReference>
<dbReference type="Gene3D" id="2.60.40.2030">
    <property type="match status" value="1"/>
</dbReference>
<dbReference type="SUPFAM" id="SSF90123">
    <property type="entry name" value="ABC transporter transmembrane region"/>
    <property type="match status" value="1"/>
</dbReference>
<dbReference type="InterPro" id="IPR003644">
    <property type="entry name" value="Calx_beta"/>
</dbReference>
<feature type="transmembrane region" description="Helical" evidence="8">
    <location>
        <begin position="414"/>
        <end position="435"/>
    </location>
</feature>
<feature type="transmembrane region" description="Helical" evidence="8">
    <location>
        <begin position="304"/>
        <end position="326"/>
    </location>
</feature>
<evidence type="ECO:0000259" key="9">
    <source>
        <dbReference type="Pfam" id="PF03160"/>
    </source>
</evidence>
<proteinExistence type="predicted"/>
<evidence type="ECO:0000256" key="3">
    <source>
        <dbReference type="ARBA" id="ARBA00022737"/>
    </source>
</evidence>
<dbReference type="Pfam" id="PF03160">
    <property type="entry name" value="Calx-beta"/>
    <property type="match status" value="1"/>
</dbReference>
<keyword evidence="11" id="KW-1185">Reference proteome</keyword>
<evidence type="ECO:0000256" key="2">
    <source>
        <dbReference type="ARBA" id="ARBA00022729"/>
    </source>
</evidence>
<evidence type="ECO:0000313" key="11">
    <source>
        <dbReference type="Proteomes" id="UP001189429"/>
    </source>
</evidence>
<dbReference type="SUPFAM" id="SSF141072">
    <property type="entry name" value="CalX-like"/>
    <property type="match status" value="1"/>
</dbReference>
<evidence type="ECO:0000256" key="8">
    <source>
        <dbReference type="SAM" id="Phobius"/>
    </source>
</evidence>
<feature type="region of interest" description="Disordered" evidence="7">
    <location>
        <begin position="1"/>
        <end position="48"/>
    </location>
</feature>
<dbReference type="InterPro" id="IPR038081">
    <property type="entry name" value="CalX-like_sf"/>
</dbReference>
<gene>
    <name evidence="10" type="ORF">PCOR1329_LOCUS51832</name>
</gene>
<evidence type="ECO:0000256" key="6">
    <source>
        <dbReference type="ARBA" id="ARBA00023136"/>
    </source>
</evidence>
<name>A0ABN9UW73_9DINO</name>
<dbReference type="EMBL" id="CAUYUJ010016295">
    <property type="protein sequence ID" value="CAK0863785.1"/>
    <property type="molecule type" value="Genomic_DNA"/>
</dbReference>
<feature type="transmembrane region" description="Helical" evidence="8">
    <location>
        <begin position="456"/>
        <end position="476"/>
    </location>
</feature>
<evidence type="ECO:0000256" key="7">
    <source>
        <dbReference type="SAM" id="MobiDB-lite"/>
    </source>
</evidence>
<evidence type="ECO:0000256" key="5">
    <source>
        <dbReference type="ARBA" id="ARBA00022989"/>
    </source>
</evidence>
<keyword evidence="2" id="KW-0732">Signal</keyword>
<keyword evidence="5 8" id="KW-1133">Transmembrane helix</keyword>
<keyword evidence="4" id="KW-0106">Calcium</keyword>
<organism evidence="10 11">
    <name type="scientific">Prorocentrum cordatum</name>
    <dbReference type="NCBI Taxonomy" id="2364126"/>
    <lineage>
        <taxon>Eukaryota</taxon>
        <taxon>Sar</taxon>
        <taxon>Alveolata</taxon>
        <taxon>Dinophyceae</taxon>
        <taxon>Prorocentrales</taxon>
        <taxon>Prorocentraceae</taxon>
        <taxon>Prorocentrum</taxon>
    </lineage>
</organism>
<sequence>MFQFLSQGRRHGSGGEAAASSDGSQQPFLNNADSSDGHAASPQEESPYEDIGKLRHACENFEVLYVDTCQRLARLEKAVLAGAMDAARELCNENPDSVAPTEPATLLSPTLRHALYEIASRPVAQSLPITHTHVASSDSSAQEVQTRSTVQFDSAVMYAEEGELLLVHIMRLGGWHSACSVDYETEDSERWGHKCEALKGTVHFKPGERTKTISLRFFEDDVYQGSTVEVSIRLSNPQGCVLGAYLKRVRVKLLDNDTFPTNKFAKDLKEDYSAESWKEGQDFSMFVEFCKFVFKQTTSGSIKMVVAGQVNNLIFVYGLWIMRVIVNALDHDDNPPSLVYVTVLALCLVLPFGLTHLIAYQSSGWGVGGGARKVLLEGLMSKFLYFEEKSRHKLNTYEWIAVFNTEVTTLVNDGYMQVFTLITAIGKVVLLALFMTSTAFTSYRFQHGEKGTFRQYRTIFHLAASHLLLSCIATAWCQ</sequence>
<evidence type="ECO:0000256" key="1">
    <source>
        <dbReference type="ARBA" id="ARBA00022692"/>
    </source>
</evidence>
<keyword evidence="3" id="KW-0677">Repeat</keyword>
<feature type="transmembrane region" description="Helical" evidence="8">
    <location>
        <begin position="338"/>
        <end position="359"/>
    </location>
</feature>
<evidence type="ECO:0000256" key="4">
    <source>
        <dbReference type="ARBA" id="ARBA00022837"/>
    </source>
</evidence>
<keyword evidence="1 8" id="KW-0812">Transmembrane</keyword>
<evidence type="ECO:0000313" key="10">
    <source>
        <dbReference type="EMBL" id="CAK0863785.1"/>
    </source>
</evidence>
<accession>A0ABN9UW73</accession>
<dbReference type="InterPro" id="IPR036640">
    <property type="entry name" value="ABC1_TM_sf"/>
</dbReference>
<feature type="compositionally biased region" description="Polar residues" evidence="7">
    <location>
        <begin position="25"/>
        <end position="34"/>
    </location>
</feature>
<comment type="caution">
    <text evidence="10">The sequence shown here is derived from an EMBL/GenBank/DDBJ whole genome shotgun (WGS) entry which is preliminary data.</text>
</comment>